<accession>A0A1R0Y1Y5</accession>
<dbReference type="OrthoDB" id="1912846at2"/>
<proteinExistence type="predicted"/>
<reference evidence="2 3" key="1">
    <citation type="submission" date="2016-10" db="EMBL/GenBank/DDBJ databases">
        <title>Paenibacillus species isolates.</title>
        <authorList>
            <person name="Beno S.M."/>
        </authorList>
    </citation>
    <scope>NUCLEOTIDE SEQUENCE [LARGE SCALE GENOMIC DNA]</scope>
    <source>
        <strain evidence="2 3">FSL H7-0710</strain>
    </source>
</reference>
<dbReference type="EMBL" id="MPTC01000007">
    <property type="protein sequence ID" value="OMD41341.1"/>
    <property type="molecule type" value="Genomic_DNA"/>
</dbReference>
<dbReference type="AlphaFoldDB" id="A0A1R0Y1Y5"/>
<sequence length="173" mass="19529">MKQRANSNLKKWTAIFITIIVYYVIHEGAHLILALCYDVFERIRIVGLWGVQIVTTDGELLGYRLAIFSGISSIVTIVIGYLLYVLTPQILKLRTKSFIILMYYITACFLLLDPIYISILSSFIGGGGDINGIVTGLGIPEVPIRMVFGCIALLNIFLFTRKISPQYTKLFRR</sequence>
<organism evidence="2 3">
    <name type="scientific">Paenibacillus odorifer</name>
    <dbReference type="NCBI Taxonomy" id="189426"/>
    <lineage>
        <taxon>Bacteria</taxon>
        <taxon>Bacillati</taxon>
        <taxon>Bacillota</taxon>
        <taxon>Bacilli</taxon>
        <taxon>Bacillales</taxon>
        <taxon>Paenibacillaceae</taxon>
        <taxon>Paenibacillus</taxon>
    </lineage>
</organism>
<evidence type="ECO:0000313" key="3">
    <source>
        <dbReference type="Proteomes" id="UP000187439"/>
    </source>
</evidence>
<feature type="transmembrane region" description="Helical" evidence="1">
    <location>
        <begin position="98"/>
        <end position="124"/>
    </location>
</feature>
<evidence type="ECO:0000256" key="1">
    <source>
        <dbReference type="SAM" id="Phobius"/>
    </source>
</evidence>
<dbReference type="RefSeq" id="WP_076118976.1">
    <property type="nucleotide sequence ID" value="NZ_MPTC01000007.1"/>
</dbReference>
<comment type="caution">
    <text evidence="2">The sequence shown here is derived from an EMBL/GenBank/DDBJ whole genome shotgun (WGS) entry which is preliminary data.</text>
</comment>
<feature type="transmembrane region" description="Helical" evidence="1">
    <location>
        <begin position="12"/>
        <end position="40"/>
    </location>
</feature>
<evidence type="ECO:0008006" key="4">
    <source>
        <dbReference type="Google" id="ProtNLM"/>
    </source>
</evidence>
<keyword evidence="1" id="KW-1133">Transmembrane helix</keyword>
<feature type="transmembrane region" description="Helical" evidence="1">
    <location>
        <begin position="144"/>
        <end position="163"/>
    </location>
</feature>
<gene>
    <name evidence="2" type="ORF">BSK52_10585</name>
</gene>
<dbReference type="Proteomes" id="UP000187439">
    <property type="component" value="Unassembled WGS sequence"/>
</dbReference>
<feature type="transmembrane region" description="Helical" evidence="1">
    <location>
        <begin position="60"/>
        <end position="86"/>
    </location>
</feature>
<name>A0A1R0Y1Y5_9BACL</name>
<evidence type="ECO:0000313" key="2">
    <source>
        <dbReference type="EMBL" id="OMD41341.1"/>
    </source>
</evidence>
<protein>
    <recommendedName>
        <fullName evidence="4">Peptidase M50 domain-containing protein</fullName>
    </recommendedName>
</protein>
<keyword evidence="1" id="KW-0472">Membrane</keyword>
<keyword evidence="1" id="KW-0812">Transmembrane</keyword>